<dbReference type="AlphaFoldDB" id="A0A7D9IIB1"/>
<keyword evidence="4" id="KW-1185">Reference proteome</keyword>
<comment type="caution">
    <text evidence="3">The sequence shown here is derived from an EMBL/GenBank/DDBJ whole genome shotgun (WGS) entry which is preliminary data.</text>
</comment>
<dbReference type="Proteomes" id="UP001152795">
    <property type="component" value="Unassembled WGS sequence"/>
</dbReference>
<sequence length="341" mass="38432">MSSHHRLKPVAPLKSALPDVFLRKNKFEERMLENKRKLLEKTEKKVIDRLAKEQEEFAILNCVCIGNGTDTIGSSETFGRTSNTVGSSSDNFESRSKGIECTSGNFGLTPKDIEKSSVGGKLVDENKFRNWSITHDVKRNEQSLKCRPNTSNSERSCAINNITKLKPKGNVHFRRSKSDTSLTFMRMMSKSELEKTPQVQKTEKSSDKTIYNEQQIDEKRALRKPPLRPTLSLPAQNGLSLGGIKTRAKSAPAQRTRVSFSGRDGRSMSLTPVIRQFGHVSLNDACSRPDTAVKTLRDLPRTAQVQLKNSVYFLSQHKIQQQNEMAKIRTRRAMSAKTAKY</sequence>
<feature type="compositionally biased region" description="Basic and acidic residues" evidence="2">
    <location>
        <begin position="190"/>
        <end position="207"/>
    </location>
</feature>
<name>A0A7D9IIB1_PARCT</name>
<proteinExistence type="predicted"/>
<evidence type="ECO:0000256" key="2">
    <source>
        <dbReference type="SAM" id="MobiDB-lite"/>
    </source>
</evidence>
<organism evidence="3 4">
    <name type="scientific">Paramuricea clavata</name>
    <name type="common">Red gorgonian</name>
    <name type="synonym">Violescent sea-whip</name>
    <dbReference type="NCBI Taxonomy" id="317549"/>
    <lineage>
        <taxon>Eukaryota</taxon>
        <taxon>Metazoa</taxon>
        <taxon>Cnidaria</taxon>
        <taxon>Anthozoa</taxon>
        <taxon>Octocorallia</taxon>
        <taxon>Malacalcyonacea</taxon>
        <taxon>Plexauridae</taxon>
        <taxon>Paramuricea</taxon>
    </lineage>
</organism>
<keyword evidence="1" id="KW-0175">Coiled coil</keyword>
<evidence type="ECO:0000313" key="4">
    <source>
        <dbReference type="Proteomes" id="UP001152795"/>
    </source>
</evidence>
<reference evidence="3" key="1">
    <citation type="submission" date="2020-04" db="EMBL/GenBank/DDBJ databases">
        <authorList>
            <person name="Alioto T."/>
            <person name="Alioto T."/>
            <person name="Gomez Garrido J."/>
        </authorList>
    </citation>
    <scope>NUCLEOTIDE SEQUENCE</scope>
    <source>
        <strain evidence="3">A484AB</strain>
    </source>
</reference>
<protein>
    <submittedName>
        <fullName evidence="3">Uncharacterized protein</fullName>
    </submittedName>
</protein>
<accession>A0A7D9IIB1</accession>
<evidence type="ECO:0000313" key="3">
    <source>
        <dbReference type="EMBL" id="CAB4010248.1"/>
    </source>
</evidence>
<feature type="region of interest" description="Disordered" evidence="2">
    <location>
        <begin position="190"/>
        <end position="209"/>
    </location>
</feature>
<feature type="coiled-coil region" evidence="1">
    <location>
        <begin position="25"/>
        <end position="56"/>
    </location>
</feature>
<gene>
    <name evidence="3" type="ORF">PACLA_8A051857</name>
</gene>
<evidence type="ECO:0000256" key="1">
    <source>
        <dbReference type="SAM" id="Coils"/>
    </source>
</evidence>
<dbReference type="EMBL" id="CACRXK020006723">
    <property type="protein sequence ID" value="CAB4010248.1"/>
    <property type="molecule type" value="Genomic_DNA"/>
</dbReference>